<dbReference type="PANTHER" id="PTHR43180:SF28">
    <property type="entry name" value="NAD(P)-BINDING ROSSMANN-FOLD SUPERFAMILY PROTEIN"/>
    <property type="match status" value="1"/>
</dbReference>
<evidence type="ECO:0000256" key="3">
    <source>
        <dbReference type="ARBA" id="ARBA00023027"/>
    </source>
</evidence>
<dbReference type="EMBL" id="PNFZ01000001">
    <property type="protein sequence ID" value="PMB99504.1"/>
    <property type="molecule type" value="Genomic_DNA"/>
</dbReference>
<dbReference type="Gene3D" id="3.40.50.720">
    <property type="entry name" value="NAD(P)-binding Rossmann-like Domain"/>
    <property type="match status" value="1"/>
</dbReference>
<dbReference type="SUPFAM" id="SSF51735">
    <property type="entry name" value="NAD(P)-binding Rossmann-fold domains"/>
    <property type="match status" value="1"/>
</dbReference>
<evidence type="ECO:0000313" key="7">
    <source>
        <dbReference type="Proteomes" id="UP000235703"/>
    </source>
</evidence>
<dbReference type="OrthoDB" id="210852at2"/>
<sequence length="271" mass="28484">MDVSGAVAVVTGGAGGIGRAVAAQLIDRGAFVMLADVADTVSVVASELGCRAWQGDCASEDGITELLSCTRAELGEIDLYVANAGIAGARGLGESDVDWDAILDINLRAHIRAAQALIPTWQARGAGCFVSTASAAGLLTQIGQAGYAVSKHAALAFAEWLSITYGDDGIQVACLCPMGVRTELLMAGLTSDIPAERVASRSVAESGEVLSPEYVATCVMDAIDDGTFLILPHPEVAEMFQMKGSDYDRWLRGMRRYQGWLKAEARTHDNT</sequence>
<organism evidence="6 7">
    <name type="scientific">Brevibacterium luteolum</name>
    <dbReference type="NCBI Taxonomy" id="199591"/>
    <lineage>
        <taxon>Bacteria</taxon>
        <taxon>Bacillati</taxon>
        <taxon>Actinomycetota</taxon>
        <taxon>Actinomycetes</taxon>
        <taxon>Micrococcales</taxon>
        <taxon>Brevibacteriaceae</taxon>
        <taxon>Brevibacterium</taxon>
    </lineage>
</organism>
<evidence type="ECO:0000256" key="2">
    <source>
        <dbReference type="ARBA" id="ARBA00023002"/>
    </source>
</evidence>
<comment type="caution">
    <text evidence="6">The sequence shown here is derived from an EMBL/GenBank/DDBJ whole genome shotgun (WGS) entry which is preliminary data.</text>
</comment>
<protein>
    <submittedName>
        <fullName evidence="6">Dehydrogenase</fullName>
    </submittedName>
</protein>
<dbReference type="PROSITE" id="PS00061">
    <property type="entry name" value="ADH_SHORT"/>
    <property type="match status" value="1"/>
</dbReference>
<dbReference type="RefSeq" id="WP_102160613.1">
    <property type="nucleotide sequence ID" value="NZ_PNFZ01000001.1"/>
</dbReference>
<evidence type="ECO:0000313" key="6">
    <source>
        <dbReference type="EMBL" id="PMB99504.1"/>
    </source>
</evidence>
<evidence type="ECO:0000256" key="1">
    <source>
        <dbReference type="ARBA" id="ARBA00006484"/>
    </source>
</evidence>
<dbReference type="Pfam" id="PF00106">
    <property type="entry name" value="adh_short"/>
    <property type="match status" value="1"/>
</dbReference>
<dbReference type="InterPro" id="IPR036291">
    <property type="entry name" value="NAD(P)-bd_dom_sf"/>
</dbReference>
<dbReference type="GO" id="GO:0008202">
    <property type="term" value="P:steroid metabolic process"/>
    <property type="evidence" value="ECO:0007669"/>
    <property type="project" value="UniProtKB-KW"/>
</dbReference>
<proteinExistence type="inferred from homology"/>
<dbReference type="InterPro" id="IPR002347">
    <property type="entry name" value="SDR_fam"/>
</dbReference>
<dbReference type="CDD" id="cd05233">
    <property type="entry name" value="SDR_c"/>
    <property type="match status" value="1"/>
</dbReference>
<keyword evidence="7" id="KW-1185">Reference proteome</keyword>
<keyword evidence="3" id="KW-0520">NAD</keyword>
<accession>A0A2N6PLE3</accession>
<evidence type="ECO:0000256" key="5">
    <source>
        <dbReference type="ARBA" id="ARBA00023221"/>
    </source>
</evidence>
<dbReference type="AlphaFoldDB" id="A0A2N6PLE3"/>
<keyword evidence="4" id="KW-0443">Lipid metabolism</keyword>
<dbReference type="GO" id="GO:0016491">
    <property type="term" value="F:oxidoreductase activity"/>
    <property type="evidence" value="ECO:0007669"/>
    <property type="project" value="UniProtKB-KW"/>
</dbReference>
<dbReference type="InterPro" id="IPR020904">
    <property type="entry name" value="Sc_DH/Rdtase_CS"/>
</dbReference>
<dbReference type="Proteomes" id="UP000235703">
    <property type="component" value="Unassembled WGS sequence"/>
</dbReference>
<comment type="similarity">
    <text evidence="1">Belongs to the short-chain dehydrogenases/reductases (SDR) family.</text>
</comment>
<keyword evidence="5" id="KW-0753">Steroid metabolism</keyword>
<reference evidence="6 7" key="1">
    <citation type="submission" date="2017-09" db="EMBL/GenBank/DDBJ databases">
        <title>Bacterial strain isolated from the female urinary microbiota.</title>
        <authorList>
            <person name="Thomas-White K."/>
            <person name="Kumar N."/>
            <person name="Forster S."/>
            <person name="Putonti C."/>
            <person name="Lawley T."/>
            <person name="Wolfe A.J."/>
        </authorList>
    </citation>
    <scope>NUCLEOTIDE SEQUENCE [LARGE SCALE GENOMIC DNA]</scope>
    <source>
        <strain evidence="6 7">UMB0680</strain>
    </source>
</reference>
<evidence type="ECO:0000256" key="4">
    <source>
        <dbReference type="ARBA" id="ARBA00023098"/>
    </source>
</evidence>
<dbReference type="PANTHER" id="PTHR43180">
    <property type="entry name" value="3-OXOACYL-(ACYL-CARRIER-PROTEIN) REDUCTASE (AFU_ORTHOLOGUE AFUA_6G11210)"/>
    <property type="match status" value="1"/>
</dbReference>
<dbReference type="PRINTS" id="PR00081">
    <property type="entry name" value="GDHRDH"/>
</dbReference>
<name>A0A2N6PLE3_9MICO</name>
<keyword evidence="2" id="KW-0560">Oxidoreductase</keyword>
<gene>
    <name evidence="6" type="ORF">CJ198_03050</name>
</gene>